<evidence type="ECO:0000313" key="10">
    <source>
        <dbReference type="WBParaSite" id="Gr19_v10_g15971.t1"/>
    </source>
</evidence>
<feature type="coiled-coil region" evidence="7">
    <location>
        <begin position="94"/>
        <end position="161"/>
    </location>
</feature>
<evidence type="ECO:0000256" key="8">
    <source>
        <dbReference type="SAM" id="MobiDB-lite"/>
    </source>
</evidence>
<organism evidence="9 10">
    <name type="scientific">Globodera rostochiensis</name>
    <name type="common">Golden nematode worm</name>
    <name type="synonym">Heterodera rostochiensis</name>
    <dbReference type="NCBI Taxonomy" id="31243"/>
    <lineage>
        <taxon>Eukaryota</taxon>
        <taxon>Metazoa</taxon>
        <taxon>Ecdysozoa</taxon>
        <taxon>Nematoda</taxon>
        <taxon>Chromadorea</taxon>
        <taxon>Rhabditida</taxon>
        <taxon>Tylenchina</taxon>
        <taxon>Tylenchomorpha</taxon>
        <taxon>Tylenchoidea</taxon>
        <taxon>Heteroderidae</taxon>
        <taxon>Heteroderinae</taxon>
        <taxon>Globodera</taxon>
    </lineage>
</organism>
<dbReference type="GO" id="GO:0072583">
    <property type="term" value="P:clathrin-dependent endocytosis"/>
    <property type="evidence" value="ECO:0007669"/>
    <property type="project" value="TreeGrafter"/>
</dbReference>
<evidence type="ECO:0000256" key="4">
    <source>
        <dbReference type="ARBA" id="ARBA00023176"/>
    </source>
</evidence>
<reference evidence="10" key="1">
    <citation type="submission" date="2022-11" db="UniProtKB">
        <authorList>
            <consortium name="WormBaseParasite"/>
        </authorList>
    </citation>
    <scope>IDENTIFICATION</scope>
</reference>
<name>A0A914HC25_GLORO</name>
<keyword evidence="4 6" id="KW-0168">Coated pit</keyword>
<dbReference type="AlphaFoldDB" id="A0A914HC25"/>
<dbReference type="GO" id="GO:0006886">
    <property type="term" value="P:intracellular protein transport"/>
    <property type="evidence" value="ECO:0007669"/>
    <property type="project" value="InterPro"/>
</dbReference>
<dbReference type="PANTHER" id="PTHR10639:SF7">
    <property type="entry name" value="CLATHRIN LIGHT CHAIN"/>
    <property type="match status" value="1"/>
</dbReference>
<evidence type="ECO:0000256" key="7">
    <source>
        <dbReference type="SAM" id="Coils"/>
    </source>
</evidence>
<keyword evidence="3 6" id="KW-0472">Membrane</keyword>
<dbReference type="GO" id="GO:0030130">
    <property type="term" value="C:clathrin coat of trans-Golgi network vesicle"/>
    <property type="evidence" value="ECO:0007669"/>
    <property type="project" value="InterPro"/>
</dbReference>
<dbReference type="GO" id="GO:0032050">
    <property type="term" value="F:clathrin heavy chain binding"/>
    <property type="evidence" value="ECO:0007669"/>
    <property type="project" value="TreeGrafter"/>
</dbReference>
<evidence type="ECO:0000256" key="1">
    <source>
        <dbReference type="ARBA" id="ARBA00004180"/>
    </source>
</evidence>
<keyword evidence="5 6" id="KW-0968">Cytoplasmic vesicle</keyword>
<evidence type="ECO:0000256" key="2">
    <source>
        <dbReference type="ARBA" id="ARBA00005263"/>
    </source>
</evidence>
<proteinExistence type="inferred from homology"/>
<feature type="compositionally biased region" description="Basic and acidic residues" evidence="8">
    <location>
        <begin position="220"/>
        <end position="235"/>
    </location>
</feature>
<dbReference type="WBParaSite" id="Gr19_v10_g15971.t1">
    <property type="protein sequence ID" value="Gr19_v10_g15971.t1"/>
    <property type="gene ID" value="Gr19_v10_g15971"/>
</dbReference>
<evidence type="ECO:0000256" key="6">
    <source>
        <dbReference type="RuleBase" id="RU363137"/>
    </source>
</evidence>
<dbReference type="GO" id="GO:0005198">
    <property type="term" value="F:structural molecule activity"/>
    <property type="evidence" value="ECO:0007669"/>
    <property type="project" value="InterPro"/>
</dbReference>
<feature type="compositionally biased region" description="Gly residues" evidence="8">
    <location>
        <begin position="182"/>
        <end position="193"/>
    </location>
</feature>
<protein>
    <recommendedName>
        <fullName evidence="6">Clathrin light chain</fullName>
    </recommendedName>
</protein>
<dbReference type="PANTHER" id="PTHR10639">
    <property type="entry name" value="CLATHRIN LIGHT CHAIN"/>
    <property type="match status" value="1"/>
</dbReference>
<comment type="similarity">
    <text evidence="2 6">Belongs to the clathrin light chain family.</text>
</comment>
<sequence length="235" mass="25825">MSTSNDPVSEFLAREQTALAELGDDFVAAPLPQPDNEGIVLTNGGSDFGSDVNLNAFDANDVHSPVNGINGSLRGSPAFSHSHSQQLEKEPEKIRKWREQQKEIIAEKDKIEEQKKEDLRQQAKKELEQFYAQRKEELEQRKKLNREREIALKEDQSLNNQQESAAVVWERVARMIESGGGTGAAICGTGKGTKGAQSVASGKDTSRMKQLIVSYARGDQMGDKSPSPDKEAADA</sequence>
<feature type="region of interest" description="Disordered" evidence="8">
    <location>
        <begin position="182"/>
        <end position="235"/>
    </location>
</feature>
<evidence type="ECO:0000313" key="9">
    <source>
        <dbReference type="Proteomes" id="UP000887572"/>
    </source>
</evidence>
<keyword evidence="9" id="KW-1185">Reference proteome</keyword>
<evidence type="ECO:0000256" key="3">
    <source>
        <dbReference type="ARBA" id="ARBA00023136"/>
    </source>
</evidence>
<dbReference type="GO" id="GO:0030132">
    <property type="term" value="C:clathrin coat of coated pit"/>
    <property type="evidence" value="ECO:0007669"/>
    <property type="project" value="InterPro"/>
</dbReference>
<dbReference type="Pfam" id="PF01086">
    <property type="entry name" value="Clathrin_lg_ch"/>
    <property type="match status" value="1"/>
</dbReference>
<comment type="subcellular location">
    <subcellularLocation>
        <location evidence="1 6">Cytoplasmic vesicle membrane</location>
        <topology evidence="1 6">Peripheral membrane protein</topology>
        <orientation evidence="1 6">Cytoplasmic side</orientation>
    </subcellularLocation>
    <subcellularLocation>
        <location evidence="6">Membrane</location>
        <location evidence="6">Coated pit</location>
        <topology evidence="6">Peripheral membrane protein</topology>
        <orientation evidence="6">Cytoplasmic side</orientation>
    </subcellularLocation>
    <text evidence="6">Cytoplasmic face of coated pits and vesicles.</text>
</comment>
<accession>A0A914HC25</accession>
<keyword evidence="7" id="KW-0175">Coiled coil</keyword>
<dbReference type="Proteomes" id="UP000887572">
    <property type="component" value="Unplaced"/>
</dbReference>
<dbReference type="InterPro" id="IPR000996">
    <property type="entry name" value="Clathrin_L-chain"/>
</dbReference>
<evidence type="ECO:0000256" key="5">
    <source>
        <dbReference type="ARBA" id="ARBA00023329"/>
    </source>
</evidence>
<comment type="function">
    <text evidence="6">Clathrin is the major protein of the polyhedral coat of coated pits and vesicles.</text>
</comment>